<reference evidence="3" key="1">
    <citation type="submission" date="2016-10" db="EMBL/GenBank/DDBJ databases">
        <authorList>
            <person name="de Groot N.N."/>
        </authorList>
    </citation>
    <scope>NUCLEOTIDE SEQUENCE</scope>
</reference>
<name>A0A1W1E5G0_9ZZZZ</name>
<sequence length="178" mass="19671">MKIEKSSLGLWLGSFAKISAILLLVMNAVFWFHPDLARQVAESYSGVDASLFTLTVNNQILGWLISSLQLSVLSFALFTIAGIFEDFGKGLWFVARFSYKLKLFGGSLLLFSLLAPVVQALTSLALTYANPEGERMFVVSFTINLQGLIILFVGILLLLMGRVMDKAIQISDENKEII</sequence>
<evidence type="ECO:0000313" key="2">
    <source>
        <dbReference type="EMBL" id="SFV88708.1"/>
    </source>
</evidence>
<feature type="transmembrane region" description="Helical" evidence="1">
    <location>
        <begin position="137"/>
        <end position="159"/>
    </location>
</feature>
<keyword evidence="1" id="KW-0472">Membrane</keyword>
<evidence type="ECO:0008006" key="4">
    <source>
        <dbReference type="Google" id="ProtNLM"/>
    </source>
</evidence>
<keyword evidence="1" id="KW-1133">Transmembrane helix</keyword>
<protein>
    <recommendedName>
        <fullName evidence="4">DUF2975 domain-containing protein</fullName>
    </recommendedName>
</protein>
<accession>A0A1W1E5G0</accession>
<feature type="transmembrane region" description="Helical" evidence="1">
    <location>
        <begin position="12"/>
        <end position="32"/>
    </location>
</feature>
<evidence type="ECO:0000256" key="1">
    <source>
        <dbReference type="SAM" id="Phobius"/>
    </source>
</evidence>
<proteinExistence type="predicted"/>
<keyword evidence="1" id="KW-0812">Transmembrane</keyword>
<evidence type="ECO:0000313" key="3">
    <source>
        <dbReference type="EMBL" id="SFV89118.1"/>
    </source>
</evidence>
<dbReference type="AlphaFoldDB" id="A0A1W1E5G0"/>
<feature type="transmembrane region" description="Helical" evidence="1">
    <location>
        <begin position="60"/>
        <end position="83"/>
    </location>
</feature>
<gene>
    <name evidence="3" type="ORF">MNB_SUP05-SYMBIONT-5-986</name>
    <name evidence="2" type="ORF">MNB_SUP05-SYMBIONT-7-475</name>
</gene>
<feature type="transmembrane region" description="Helical" evidence="1">
    <location>
        <begin position="103"/>
        <end position="125"/>
    </location>
</feature>
<dbReference type="EMBL" id="FPHZ01000203">
    <property type="protein sequence ID" value="SFV89118.1"/>
    <property type="molecule type" value="Genomic_DNA"/>
</dbReference>
<dbReference type="EMBL" id="FPIA01000077">
    <property type="protein sequence ID" value="SFV88708.1"/>
    <property type="molecule type" value="Genomic_DNA"/>
</dbReference>
<organism evidence="3">
    <name type="scientific">hydrothermal vent metagenome</name>
    <dbReference type="NCBI Taxonomy" id="652676"/>
    <lineage>
        <taxon>unclassified sequences</taxon>
        <taxon>metagenomes</taxon>
        <taxon>ecological metagenomes</taxon>
    </lineage>
</organism>